<dbReference type="EMBL" id="CAXAMM010004806">
    <property type="protein sequence ID" value="CAK9005037.1"/>
    <property type="molecule type" value="Genomic_DNA"/>
</dbReference>
<accession>A0ABP0IT55</accession>
<feature type="region of interest" description="Disordered" evidence="1">
    <location>
        <begin position="164"/>
        <end position="183"/>
    </location>
</feature>
<feature type="compositionally biased region" description="Basic and acidic residues" evidence="1">
    <location>
        <begin position="670"/>
        <end position="682"/>
    </location>
</feature>
<feature type="region of interest" description="Disordered" evidence="1">
    <location>
        <begin position="241"/>
        <end position="326"/>
    </location>
</feature>
<feature type="transmembrane region" description="Helical" evidence="2">
    <location>
        <begin position="553"/>
        <end position="575"/>
    </location>
</feature>
<feature type="transmembrane region" description="Helical" evidence="2">
    <location>
        <begin position="1210"/>
        <end position="1236"/>
    </location>
</feature>
<evidence type="ECO:0000256" key="1">
    <source>
        <dbReference type="SAM" id="MobiDB-lite"/>
    </source>
</evidence>
<dbReference type="Pfam" id="PF04087">
    <property type="entry name" value="DUF389"/>
    <property type="match status" value="2"/>
</dbReference>
<proteinExistence type="predicted"/>
<keyword evidence="2" id="KW-1133">Transmembrane helix</keyword>
<gene>
    <name evidence="3" type="ORF">SCF082_LOCUS8422</name>
</gene>
<feature type="region of interest" description="Disordered" evidence="1">
    <location>
        <begin position="198"/>
        <end position="219"/>
    </location>
</feature>
<sequence>MSSLMVALNVPAMSKRKRNKTKGAGSGALDPESDEMTKGSRRDNLLRAAASKGSMVTEVASDQAEEEDAMVVVDVAKLVREFILNSKMNVEFVCEIPYFNGKVRWAMFMFVCRGTFGEECVKRLGNLGIGTKENGVGIINCMSVEHSRFSTRPMPLGSKVMQTERRTGGGGAGMIDKSDSSSSTTATISVANLFTTDSKASANGQGTDGPVDASRGASSSSFETDAVSLAEAAAEIAAAKNRGEDPAKLDLPGLEGGTSGDGGESRADSLQSGGKPIVAVPPVLAGEKADQTEDEDVDLHMTPSQQEEEEDLMFAHESDEDDDDAAEANVDVEKGKSQFLFEGMRDRFRDTIKSRIAVDSVIDLVNTAAQPSFDYIMLVFVASILACIGLVVNNVVVIVASMLVSPLMGPILAVTFGATMRDQVMIKLGLFSELTGLFICVVVGFVGGLCAAPFVGDEWPTPEMWSRASAQAVAVGVAIAVPSGVGVALSVLGNNTSSLVGVAISASLLPPAVNTGILLAMGALARTDHMDFGTATESYPDQPVTQKSVLRGAGWSLLLTLANILCIWIAGILMFKLKEVTPIEGKSDFWTTHVPNTRAYNTVIKKKGPEADKFRETLQKALRGEDKDFDAATLNGRVPAQNFLTVNRGRNPDRKTGAEALKSIFEHDGALDDHHEPSDTHTNRSIFSSPLRFRKSTRDLHKQGSRASNGSVSSHSSIKRGHVRSRSREESGFSSHNASPVVSTSASVGAASPEGVQGVAGRLDVPVVGGHRDNSGADAARSRRRVDTMASLLVTVHVPVLLKRKAKVVAAAATSGGVGESGGGLAAAALSSRPEELQSSKATAQLATTSTPPAAVAATEGTETPKVAQYEGIPDDEEPHVISKGKDGTVLIDIARRCREFIAEHQDNIDFISETIFLNGQVRWATFTFIVQASYVEICVKQLASIGIARKKNGVGLLSVVPLHSFKFSSHPGLAPVISNGKASSQLTRGLAFKSSLTNAVFPASVGPVVEEPKVSFAVDPEDPECDFAHEAEFESSDDDEPKAADGNGEGMVEMAGRFRQTIKSRVAVDSVIELVNAGAEFSFDYACLVGIASILACIGLVINNSIVIVASMLVSPLMGPILAVTFGATMRDRKMIKLGLFSELVGLAICVLVGLIGGFSAAPFVGKYWPTSAMWSRADARDVYIGVAIAIPSGFGVALSVLGNNTSSLVGVAISASLLPPAVNTGILCAMAILAKTGYLTLSLDDSQVSSPFNRGYPETAGEVLNAAGWSLLITVANIVCIWMSGILMFKIKEVSPIEDKSDFWTKHVPNIRRYNTVLMKKGTQAKDLKRALRAAMRVPREGASTAFGTSADRMTRFFTLDAFRTKAKRDPDEDDEKGFNQPQEQNWESSGTMHLSSASLNQRRTASDERLASQV</sequence>
<feature type="transmembrane region" description="Helical" evidence="2">
    <location>
        <begin position="1141"/>
        <end position="1164"/>
    </location>
</feature>
<evidence type="ECO:0000313" key="3">
    <source>
        <dbReference type="EMBL" id="CAK9005037.1"/>
    </source>
</evidence>
<feature type="transmembrane region" description="Helical" evidence="2">
    <location>
        <begin position="1084"/>
        <end position="1103"/>
    </location>
</feature>
<feature type="transmembrane region" description="Helical" evidence="2">
    <location>
        <begin position="430"/>
        <end position="456"/>
    </location>
</feature>
<evidence type="ECO:0000256" key="2">
    <source>
        <dbReference type="SAM" id="Phobius"/>
    </source>
</evidence>
<evidence type="ECO:0000313" key="4">
    <source>
        <dbReference type="Proteomes" id="UP001642464"/>
    </source>
</evidence>
<feature type="compositionally biased region" description="Polar residues" evidence="1">
    <location>
        <begin position="1382"/>
        <end position="1406"/>
    </location>
</feature>
<feature type="region of interest" description="Disordered" evidence="1">
    <location>
        <begin position="14"/>
        <end position="42"/>
    </location>
</feature>
<feature type="transmembrane region" description="Helical" evidence="2">
    <location>
        <begin position="468"/>
        <end position="492"/>
    </location>
</feature>
<reference evidence="3 4" key="1">
    <citation type="submission" date="2024-02" db="EMBL/GenBank/DDBJ databases">
        <authorList>
            <person name="Chen Y."/>
            <person name="Shah S."/>
            <person name="Dougan E. K."/>
            <person name="Thang M."/>
            <person name="Chan C."/>
        </authorList>
    </citation>
    <scope>NUCLEOTIDE SEQUENCE [LARGE SCALE GENOMIC DNA]</scope>
</reference>
<feature type="compositionally biased region" description="Low complexity" evidence="1">
    <location>
        <begin position="738"/>
        <end position="752"/>
    </location>
</feature>
<dbReference type="PANTHER" id="PTHR20992:SF9">
    <property type="entry name" value="AT15442P-RELATED"/>
    <property type="match status" value="1"/>
</dbReference>
<keyword evidence="2" id="KW-0812">Transmembrane</keyword>
<feature type="transmembrane region" description="Helical" evidence="2">
    <location>
        <begin position="375"/>
        <end position="392"/>
    </location>
</feature>
<feature type="transmembrane region" description="Helical" evidence="2">
    <location>
        <begin position="1184"/>
        <end position="1203"/>
    </location>
</feature>
<feature type="region of interest" description="Disordered" evidence="1">
    <location>
        <begin position="1369"/>
        <end position="1417"/>
    </location>
</feature>
<feature type="transmembrane region" description="Helical" evidence="2">
    <location>
        <begin position="1109"/>
        <end position="1129"/>
    </location>
</feature>
<dbReference type="InterPro" id="IPR005240">
    <property type="entry name" value="DUF389"/>
</dbReference>
<dbReference type="Proteomes" id="UP001642464">
    <property type="component" value="Unassembled WGS sequence"/>
</dbReference>
<protein>
    <submittedName>
        <fullName evidence="3">Uncharacterized protein MJ0678</fullName>
    </submittedName>
</protein>
<organism evidence="3 4">
    <name type="scientific">Durusdinium trenchii</name>
    <dbReference type="NCBI Taxonomy" id="1381693"/>
    <lineage>
        <taxon>Eukaryota</taxon>
        <taxon>Sar</taxon>
        <taxon>Alveolata</taxon>
        <taxon>Dinophyceae</taxon>
        <taxon>Suessiales</taxon>
        <taxon>Symbiodiniaceae</taxon>
        <taxon>Durusdinium</taxon>
    </lineage>
</organism>
<dbReference type="PANTHER" id="PTHR20992">
    <property type="entry name" value="AT15442P-RELATED"/>
    <property type="match status" value="1"/>
</dbReference>
<feature type="transmembrane region" description="Helical" evidence="2">
    <location>
        <begin position="499"/>
        <end position="524"/>
    </location>
</feature>
<feature type="transmembrane region" description="Helical" evidence="2">
    <location>
        <begin position="1268"/>
        <end position="1291"/>
    </location>
</feature>
<keyword evidence="4" id="KW-1185">Reference proteome</keyword>
<feature type="region of interest" description="Disordered" evidence="1">
    <location>
        <begin position="670"/>
        <end position="757"/>
    </location>
</feature>
<feature type="compositionally biased region" description="Basic and acidic residues" evidence="1">
    <location>
        <begin position="1407"/>
        <end position="1417"/>
    </location>
</feature>
<name>A0ABP0IT55_9DINO</name>
<comment type="caution">
    <text evidence="3">The sequence shown here is derived from an EMBL/GenBank/DDBJ whole genome shotgun (WGS) entry which is preliminary data.</text>
</comment>
<keyword evidence="2" id="KW-0472">Membrane</keyword>
<feature type="compositionally biased region" description="Polar residues" evidence="1">
    <location>
        <begin position="705"/>
        <end position="716"/>
    </location>
</feature>
<feature type="compositionally biased region" description="Acidic residues" evidence="1">
    <location>
        <begin position="306"/>
        <end position="326"/>
    </location>
</feature>